<keyword evidence="3 4" id="KW-0418">Kinase</keyword>
<comment type="similarity">
    <text evidence="1 4">Belongs to the FGGY kinase family.</text>
</comment>
<name>A0ABQ0H460_9HYPH</name>
<dbReference type="SUPFAM" id="SSF53067">
    <property type="entry name" value="Actin-like ATPase domain"/>
    <property type="match status" value="2"/>
</dbReference>
<proteinExistence type="inferred from homology"/>
<feature type="domain" description="Carbohydrate kinase FGGY C-terminal" evidence="6">
    <location>
        <begin position="280"/>
        <end position="461"/>
    </location>
</feature>
<dbReference type="PANTHER" id="PTHR43095:SF5">
    <property type="entry name" value="XYLULOSE KINASE"/>
    <property type="match status" value="1"/>
</dbReference>
<evidence type="ECO:0000256" key="1">
    <source>
        <dbReference type="ARBA" id="ARBA00009156"/>
    </source>
</evidence>
<dbReference type="CDD" id="cd07808">
    <property type="entry name" value="ASKHA_NBD_FGGY_EcXK-like"/>
    <property type="match status" value="1"/>
</dbReference>
<organism evidence="7 8">
    <name type="scientific">Phyllobacterium phragmitis</name>
    <dbReference type="NCBI Taxonomy" id="2670329"/>
    <lineage>
        <taxon>Bacteria</taxon>
        <taxon>Pseudomonadati</taxon>
        <taxon>Pseudomonadota</taxon>
        <taxon>Alphaproteobacteria</taxon>
        <taxon>Hyphomicrobiales</taxon>
        <taxon>Phyllobacteriaceae</taxon>
        <taxon>Phyllobacterium</taxon>
    </lineage>
</organism>
<evidence type="ECO:0000313" key="8">
    <source>
        <dbReference type="Proteomes" id="UP001628091"/>
    </source>
</evidence>
<dbReference type="InterPro" id="IPR050406">
    <property type="entry name" value="FGGY_Carb_Kinase"/>
</dbReference>
<evidence type="ECO:0000256" key="4">
    <source>
        <dbReference type="RuleBase" id="RU003733"/>
    </source>
</evidence>
<keyword evidence="8" id="KW-1185">Reference proteome</keyword>
<sequence length="518" mass="55937">MSARTCDRAMEEAEQGVMMSEELFLTIDVGTGSVRAALVDRRGKVFAISLREHEQIVPQFGWSEQRPADWWSGVVAAIRDVLAKEPDACGRISAVAACGQMHGTVLVDDRGNLARDTAPLWNDKRTVAHVKAFEKAHRPETYLADSANPAAPAWPGFKLQWLRDMDPGAWRRAAAVLMPKDWINLKLTGEIAMDRTEGGASFLMDPRTGEWSDRMIGLLGLDKANLAPLRNPVEILGHVNAAAARETGLREGTPVLVGGGDYPMALLGSGVCRPGIGSEVMGTSAIITAIAEKPLLDAAVSNVGTVEGNWGAFMLLESGGDAMRWARRAFHEKQVSYEEIVAKAAEAPAGSDRLFFMPYLAGERLGDHRNARAQFFGIGAAHGLAHMHRAVLEGVAFAVKRHIDILDRISGTPLQRVIASGGGAKTKLWMKIKASVYGIPILVPAEAECGIVGCAAMAAAATGLYSTVEDAAEAYVTYAEEIMPDPAWVEVYRPMQAVFEKLYFHSQSLYDDLDGLPS</sequence>
<dbReference type="InterPro" id="IPR000577">
    <property type="entry name" value="Carb_kinase_FGGY"/>
</dbReference>
<dbReference type="InterPro" id="IPR043129">
    <property type="entry name" value="ATPase_NBD"/>
</dbReference>
<keyword evidence="2 4" id="KW-0808">Transferase</keyword>
<evidence type="ECO:0000259" key="6">
    <source>
        <dbReference type="Pfam" id="PF02782"/>
    </source>
</evidence>
<comment type="caution">
    <text evidence="7">The sequence shown here is derived from an EMBL/GenBank/DDBJ whole genome shotgun (WGS) entry which is preliminary data.</text>
</comment>
<evidence type="ECO:0000313" key="7">
    <source>
        <dbReference type="EMBL" id="GAB1583697.1"/>
    </source>
</evidence>
<dbReference type="PANTHER" id="PTHR43095">
    <property type="entry name" value="SUGAR KINASE"/>
    <property type="match status" value="1"/>
</dbReference>
<evidence type="ECO:0000259" key="5">
    <source>
        <dbReference type="Pfam" id="PF00370"/>
    </source>
</evidence>
<dbReference type="GO" id="GO:0016301">
    <property type="term" value="F:kinase activity"/>
    <property type="evidence" value="ECO:0007669"/>
    <property type="project" value="UniProtKB-KW"/>
</dbReference>
<reference evidence="7 8" key="1">
    <citation type="submission" date="2024-10" db="EMBL/GenBank/DDBJ databases">
        <title>Isolation, draft genome sequencing and identification of Phyllobacterium sp. NSA23, isolated from leaf soil.</title>
        <authorList>
            <person name="Akita H."/>
        </authorList>
    </citation>
    <scope>NUCLEOTIDE SEQUENCE [LARGE SCALE GENOMIC DNA]</scope>
    <source>
        <strain evidence="7 8">NSA23</strain>
    </source>
</reference>
<evidence type="ECO:0000256" key="2">
    <source>
        <dbReference type="ARBA" id="ARBA00022679"/>
    </source>
</evidence>
<dbReference type="PIRSF" id="PIRSF000538">
    <property type="entry name" value="GlpK"/>
    <property type="match status" value="1"/>
</dbReference>
<dbReference type="InterPro" id="IPR018484">
    <property type="entry name" value="FGGY_N"/>
</dbReference>
<gene>
    <name evidence="7" type="ORF">PPNSA23_36400</name>
</gene>
<dbReference type="PROSITE" id="PS00445">
    <property type="entry name" value="FGGY_KINASES_2"/>
    <property type="match status" value="1"/>
</dbReference>
<protein>
    <submittedName>
        <fullName evidence="7">FGGY-family carbohydrate kinase</fullName>
    </submittedName>
</protein>
<evidence type="ECO:0000256" key="3">
    <source>
        <dbReference type="ARBA" id="ARBA00022777"/>
    </source>
</evidence>
<dbReference type="Gene3D" id="3.30.420.40">
    <property type="match status" value="2"/>
</dbReference>
<dbReference type="Proteomes" id="UP001628091">
    <property type="component" value="Unassembled WGS sequence"/>
</dbReference>
<dbReference type="EMBL" id="BAAFZP010000002">
    <property type="protein sequence ID" value="GAB1583697.1"/>
    <property type="molecule type" value="Genomic_DNA"/>
</dbReference>
<dbReference type="InterPro" id="IPR018485">
    <property type="entry name" value="FGGY_C"/>
</dbReference>
<accession>A0ABQ0H460</accession>
<dbReference type="Pfam" id="PF00370">
    <property type="entry name" value="FGGY_N"/>
    <property type="match status" value="1"/>
</dbReference>
<dbReference type="Pfam" id="PF02782">
    <property type="entry name" value="FGGY_C"/>
    <property type="match status" value="1"/>
</dbReference>
<dbReference type="InterPro" id="IPR018483">
    <property type="entry name" value="Carb_kinase_FGGY_CS"/>
</dbReference>
<feature type="domain" description="Carbohydrate kinase FGGY N-terminal" evidence="5">
    <location>
        <begin position="24"/>
        <end position="268"/>
    </location>
</feature>